<dbReference type="Pfam" id="PF13557">
    <property type="entry name" value="Phenol_MetA_deg"/>
    <property type="match status" value="1"/>
</dbReference>
<proteinExistence type="predicted"/>
<gene>
    <name evidence="2" type="ORF">ALQ29_03708</name>
</gene>
<keyword evidence="1" id="KW-0732">Signal</keyword>
<evidence type="ECO:0000313" key="3">
    <source>
        <dbReference type="Proteomes" id="UP000276587"/>
    </source>
</evidence>
<dbReference type="Proteomes" id="UP000276587">
    <property type="component" value="Unassembled WGS sequence"/>
</dbReference>
<evidence type="ECO:0000313" key="2">
    <source>
        <dbReference type="EMBL" id="RMP15461.1"/>
    </source>
</evidence>
<comment type="caution">
    <text evidence="2">The sequence shown here is derived from an EMBL/GenBank/DDBJ whole genome shotgun (WGS) entry which is preliminary data.</text>
</comment>
<protein>
    <recommendedName>
        <fullName evidence="4">MetA-pathway of phenol degradation</fullName>
    </recommendedName>
</protein>
<evidence type="ECO:0008006" key="4">
    <source>
        <dbReference type="Google" id="ProtNLM"/>
    </source>
</evidence>
<keyword evidence="3" id="KW-1185">Reference proteome</keyword>
<accession>A0A3M4B8K0</accession>
<feature type="chain" id="PRO_5018017956" description="MetA-pathway of phenol degradation" evidence="1">
    <location>
        <begin position="22"/>
        <end position="289"/>
    </location>
</feature>
<name>A0A3M4B8K0_PSEMA</name>
<dbReference type="InterPro" id="IPR025737">
    <property type="entry name" value="FApF"/>
</dbReference>
<sequence>MMNKIRLLTLSTLLPALHANAGEVAPGDYEQYPVGATIGAIYYQHATTDSAYANGHKVSSDFRVSSDIGILRLLHVYALSDTVTIDPQFLLPFGHVSSAGDASALGSTRGVGDLILTAPVKWRFNEARDTLSIAPYLYVPTGTYDKDDALNLGENRWKFELQSAYVKHFTEKWAMDLVGGATWYGNNTDFGANADRMKQDVSYAAQIMGRYMPDASTAFGIGFGRTWGGETNIEHVNQDNELGTTNFRLTATKFVTPQDQIQLQLGKDLSVDNGTKEDFRMNLRYARIF</sequence>
<organism evidence="2 3">
    <name type="scientific">Pseudomonas marginalis pv. marginalis</name>
    <dbReference type="NCBI Taxonomy" id="97473"/>
    <lineage>
        <taxon>Bacteria</taxon>
        <taxon>Pseudomonadati</taxon>
        <taxon>Pseudomonadota</taxon>
        <taxon>Gammaproteobacteria</taxon>
        <taxon>Pseudomonadales</taxon>
        <taxon>Pseudomonadaceae</taxon>
        <taxon>Pseudomonas</taxon>
    </lineage>
</organism>
<evidence type="ECO:0000256" key="1">
    <source>
        <dbReference type="SAM" id="SignalP"/>
    </source>
</evidence>
<reference evidence="2 3" key="1">
    <citation type="submission" date="2018-08" db="EMBL/GenBank/DDBJ databases">
        <title>Recombination of ecologically and evolutionarily significant loci maintains genetic cohesion in the Pseudomonas syringae species complex.</title>
        <authorList>
            <person name="Dillon M."/>
            <person name="Thakur S."/>
            <person name="Almeida R.N.D."/>
            <person name="Weir B.S."/>
            <person name="Guttman D.S."/>
        </authorList>
    </citation>
    <scope>NUCLEOTIDE SEQUENCE [LARGE SCALE GENOMIC DNA]</scope>
    <source>
        <strain evidence="2 3">ICMP 3555</strain>
    </source>
</reference>
<feature type="signal peptide" evidence="1">
    <location>
        <begin position="1"/>
        <end position="21"/>
    </location>
</feature>
<dbReference type="AlphaFoldDB" id="A0A3M4B8K0"/>
<dbReference type="EMBL" id="RBQF01000011">
    <property type="protein sequence ID" value="RMP15461.1"/>
    <property type="molecule type" value="Genomic_DNA"/>
</dbReference>